<feature type="signal peptide" evidence="1">
    <location>
        <begin position="1"/>
        <end position="20"/>
    </location>
</feature>
<protein>
    <submittedName>
        <fullName evidence="2">Uncharacterized protein</fullName>
    </submittedName>
</protein>
<comment type="caution">
    <text evidence="2">The sequence shown here is derived from an EMBL/GenBank/DDBJ whole genome shotgun (WGS) entry which is preliminary data.</text>
</comment>
<feature type="chain" id="PRO_5018992726" evidence="1">
    <location>
        <begin position="21"/>
        <end position="150"/>
    </location>
</feature>
<dbReference type="OrthoDB" id="468477at2"/>
<dbReference type="EMBL" id="RSCJ01000012">
    <property type="protein sequence ID" value="RUR79751.1"/>
    <property type="molecule type" value="Genomic_DNA"/>
</dbReference>
<evidence type="ECO:0000313" key="3">
    <source>
        <dbReference type="Proteomes" id="UP000268857"/>
    </source>
</evidence>
<reference evidence="2 3" key="1">
    <citation type="journal article" date="2019" name="Genome Biol. Evol.">
        <title>Day and night: Metabolic profiles and evolutionary relationships of six axenic non-marine cyanobacteria.</title>
        <authorList>
            <person name="Will S.E."/>
            <person name="Henke P."/>
            <person name="Boedeker C."/>
            <person name="Huang S."/>
            <person name="Brinkmann H."/>
            <person name="Rohde M."/>
            <person name="Jarek M."/>
            <person name="Friedl T."/>
            <person name="Seufert S."/>
            <person name="Schumacher M."/>
            <person name="Overmann J."/>
            <person name="Neumann-Schaal M."/>
            <person name="Petersen J."/>
        </authorList>
    </citation>
    <scope>NUCLEOTIDE SEQUENCE [LARGE SCALE GENOMIC DNA]</scope>
    <source>
        <strain evidence="2 3">PCC 6912</strain>
    </source>
</reference>
<keyword evidence="3" id="KW-1185">Reference proteome</keyword>
<organism evidence="2 3">
    <name type="scientific">Chlorogloeopsis fritschii PCC 6912</name>
    <dbReference type="NCBI Taxonomy" id="211165"/>
    <lineage>
        <taxon>Bacteria</taxon>
        <taxon>Bacillati</taxon>
        <taxon>Cyanobacteriota</taxon>
        <taxon>Cyanophyceae</taxon>
        <taxon>Nostocales</taxon>
        <taxon>Chlorogloeopsidaceae</taxon>
        <taxon>Chlorogloeopsis</taxon>
    </lineage>
</organism>
<keyword evidence="1" id="KW-0732">Signal</keyword>
<evidence type="ECO:0000313" key="2">
    <source>
        <dbReference type="EMBL" id="RUR79751.1"/>
    </source>
</evidence>
<name>A0A433NCN6_CHLFR</name>
<dbReference type="RefSeq" id="WP_016877433.1">
    <property type="nucleotide sequence ID" value="NZ_AJLN01000051.1"/>
</dbReference>
<dbReference type="STRING" id="211165.GCA_000317285_01485"/>
<proteinExistence type="predicted"/>
<evidence type="ECO:0000256" key="1">
    <source>
        <dbReference type="SAM" id="SignalP"/>
    </source>
</evidence>
<accession>A0A433NCN6</accession>
<dbReference type="AlphaFoldDB" id="A0A433NCN6"/>
<gene>
    <name evidence="2" type="ORF">PCC6912_32870</name>
</gene>
<sequence length="150" mass="16812">MALKLKALGGLLVMCASAIAAPSVVAQETQTPNYEYEIPAEVIDRAFFENSPNFHNGNNFKSDIDLILGPGSLLRNSFPENKIARDAELINIVYQDVLYQQVSSDPYLRTPDLPNPYNTSLLMSPRLNANQLKVGTEYRFEEMQSRLKSD</sequence>
<dbReference type="Proteomes" id="UP000268857">
    <property type="component" value="Unassembled WGS sequence"/>
</dbReference>